<organism evidence="8 9">
    <name type="scientific">Strigomonas culicis</name>
    <dbReference type="NCBI Taxonomy" id="28005"/>
    <lineage>
        <taxon>Eukaryota</taxon>
        <taxon>Discoba</taxon>
        <taxon>Euglenozoa</taxon>
        <taxon>Kinetoplastea</taxon>
        <taxon>Metakinetoplastina</taxon>
        <taxon>Trypanosomatida</taxon>
        <taxon>Trypanosomatidae</taxon>
        <taxon>Strigomonadinae</taxon>
        <taxon>Strigomonas</taxon>
    </lineage>
</organism>
<keyword evidence="3 6" id="KW-1133">Transmembrane helix</keyword>
<dbReference type="Pfam" id="PF01490">
    <property type="entry name" value="Aa_trans"/>
    <property type="match status" value="1"/>
</dbReference>
<dbReference type="PANTHER" id="PTHR22950">
    <property type="entry name" value="AMINO ACID TRANSPORTER"/>
    <property type="match status" value="1"/>
</dbReference>
<dbReference type="EMBL" id="ATMH01006944">
    <property type="protein sequence ID" value="EPY24908.1"/>
    <property type="molecule type" value="Genomic_DNA"/>
</dbReference>
<dbReference type="PANTHER" id="PTHR22950:SF649">
    <property type="entry name" value="ACID TRANSPORTER, PUTATIVE-RELATED"/>
    <property type="match status" value="1"/>
</dbReference>
<evidence type="ECO:0000256" key="6">
    <source>
        <dbReference type="SAM" id="Phobius"/>
    </source>
</evidence>
<evidence type="ECO:0000313" key="9">
    <source>
        <dbReference type="Proteomes" id="UP000015354"/>
    </source>
</evidence>
<feature type="transmembrane region" description="Helical" evidence="6">
    <location>
        <begin position="457"/>
        <end position="485"/>
    </location>
</feature>
<comment type="caution">
    <text evidence="8">The sequence shown here is derived from an EMBL/GenBank/DDBJ whole genome shotgun (WGS) entry which is preliminary data.</text>
</comment>
<evidence type="ECO:0000256" key="1">
    <source>
        <dbReference type="ARBA" id="ARBA00004141"/>
    </source>
</evidence>
<feature type="transmembrane region" description="Helical" evidence="6">
    <location>
        <begin position="111"/>
        <end position="134"/>
    </location>
</feature>
<feature type="transmembrane region" description="Helical" evidence="6">
    <location>
        <begin position="233"/>
        <end position="252"/>
    </location>
</feature>
<keyword evidence="2 6" id="KW-0812">Transmembrane</keyword>
<dbReference type="GO" id="GO:0016020">
    <property type="term" value="C:membrane"/>
    <property type="evidence" value="ECO:0007669"/>
    <property type="project" value="UniProtKB-SubCell"/>
</dbReference>
<dbReference type="InterPro" id="IPR013057">
    <property type="entry name" value="AA_transpt_TM"/>
</dbReference>
<dbReference type="OrthoDB" id="28208at2759"/>
<feature type="transmembrane region" description="Helical" evidence="6">
    <location>
        <begin position="202"/>
        <end position="221"/>
    </location>
</feature>
<evidence type="ECO:0000313" key="8">
    <source>
        <dbReference type="EMBL" id="EPY24908.1"/>
    </source>
</evidence>
<feature type="region of interest" description="Disordered" evidence="5">
    <location>
        <begin position="1"/>
        <end position="34"/>
    </location>
</feature>
<feature type="transmembrane region" description="Helical" evidence="6">
    <location>
        <begin position="309"/>
        <end position="333"/>
    </location>
</feature>
<dbReference type="Proteomes" id="UP000015354">
    <property type="component" value="Unassembled WGS sequence"/>
</dbReference>
<keyword evidence="4 6" id="KW-0472">Membrane</keyword>
<evidence type="ECO:0000256" key="5">
    <source>
        <dbReference type="SAM" id="MobiDB-lite"/>
    </source>
</evidence>
<proteinExistence type="predicted"/>
<reference evidence="8 9" key="1">
    <citation type="journal article" date="2013" name="PLoS ONE">
        <title>Predicting the Proteins of Angomonas deanei, Strigomonas culicis and Their Respective Endosymbionts Reveals New Aspects of the Trypanosomatidae Family.</title>
        <authorList>
            <person name="Motta M.C."/>
            <person name="Martins A.C."/>
            <person name="de Souza S.S."/>
            <person name="Catta-Preta C.M."/>
            <person name="Silva R."/>
            <person name="Klein C.C."/>
            <person name="de Almeida L.G."/>
            <person name="de Lima Cunha O."/>
            <person name="Ciapina L.P."/>
            <person name="Brocchi M."/>
            <person name="Colabardini A.C."/>
            <person name="de Araujo Lima B."/>
            <person name="Machado C.R."/>
            <person name="de Almeida Soares C.M."/>
            <person name="Probst C.M."/>
            <person name="de Menezes C.B."/>
            <person name="Thompson C.E."/>
            <person name="Bartholomeu D.C."/>
            <person name="Gradia D.F."/>
            <person name="Pavoni D.P."/>
            <person name="Grisard E.C."/>
            <person name="Fantinatti-Garboggini F."/>
            <person name="Marchini F.K."/>
            <person name="Rodrigues-Luiz G.F."/>
            <person name="Wagner G."/>
            <person name="Goldman G.H."/>
            <person name="Fietto J.L."/>
            <person name="Elias M.C."/>
            <person name="Goldman M.H."/>
            <person name="Sagot M.F."/>
            <person name="Pereira M."/>
            <person name="Stoco P.H."/>
            <person name="de Mendonca-Neto R.P."/>
            <person name="Teixeira S.M."/>
            <person name="Maciel T.E."/>
            <person name="de Oliveira Mendes T.A."/>
            <person name="Urmenyi T.P."/>
            <person name="de Souza W."/>
            <person name="Schenkman S."/>
            <person name="de Vasconcelos A.T."/>
        </authorList>
    </citation>
    <scope>NUCLEOTIDE SEQUENCE [LARGE SCALE GENOMIC DNA]</scope>
</reference>
<protein>
    <submittedName>
        <fullName evidence="8">Amino acid permease</fullName>
    </submittedName>
</protein>
<feature type="transmembrane region" description="Helical" evidence="6">
    <location>
        <begin position="422"/>
        <end position="445"/>
    </location>
</feature>
<dbReference type="GO" id="GO:0015179">
    <property type="term" value="F:L-amino acid transmembrane transporter activity"/>
    <property type="evidence" value="ECO:0007669"/>
    <property type="project" value="TreeGrafter"/>
</dbReference>
<sequence length="487" mass="53732">MSKNEAAVGLAEDNSSQPQDGVEVSDDMSPYSAHTGKEPFHAPYKFDAAHMVEEEVVDLEQQQKPRQCPLLYKIVGLVPHGGFISNVYNLASATLGAGIVSVASGFHDSGIIISVFLLVIVCILTIYSIRLLGITMEKTRLRSYEEMAKGLFGTGWDYFTAFLMWIFCWGTCVSYAMSVGDLLTPILQDDTYYTPPFLKTTTGHRLLIALVWFVGMFSLSLPKEINSLRYASVVGVSFIIFFVICMIIHSSMNGLQEPIDSTHGKLILANTGITAVNGLTLFVYAFIVQVNVPEIYMEMAPYRKNPRNFTIDATVSMCGVAILNLLSGIFGYLDFREEVTGSILLLYKPKQDVLFLISYIGICVKLCVGFAICTPTSRDAIYYCLRWGKTCDVNRWVNYAVSGTLALLALICAFFIPNITIVFNLLGGVCGCFLAFMFPAFFFIYSGGFTYKKVGFWNFLGCFLLLVAGAVSLVFGTAAAIYAQIYG</sequence>
<name>S9U7N2_9TRYP</name>
<keyword evidence="9" id="KW-1185">Reference proteome</keyword>
<evidence type="ECO:0000256" key="2">
    <source>
        <dbReference type="ARBA" id="ARBA00022692"/>
    </source>
</evidence>
<feature type="transmembrane region" description="Helical" evidence="6">
    <location>
        <begin position="267"/>
        <end position="288"/>
    </location>
</feature>
<feature type="domain" description="Amino acid transporter transmembrane" evidence="7">
    <location>
        <begin position="82"/>
        <end position="481"/>
    </location>
</feature>
<accession>S9U7N2</accession>
<gene>
    <name evidence="8" type="ORF">STCU_06944</name>
</gene>
<dbReference type="GO" id="GO:0005737">
    <property type="term" value="C:cytoplasm"/>
    <property type="evidence" value="ECO:0007669"/>
    <property type="project" value="TreeGrafter"/>
</dbReference>
<feature type="transmembrane region" description="Helical" evidence="6">
    <location>
        <begin position="396"/>
        <end position="416"/>
    </location>
</feature>
<comment type="subcellular location">
    <subcellularLocation>
        <location evidence="1">Membrane</location>
        <topology evidence="1">Multi-pass membrane protein</topology>
    </subcellularLocation>
</comment>
<feature type="transmembrane region" description="Helical" evidence="6">
    <location>
        <begin position="155"/>
        <end position="177"/>
    </location>
</feature>
<evidence type="ECO:0000259" key="7">
    <source>
        <dbReference type="Pfam" id="PF01490"/>
    </source>
</evidence>
<feature type="transmembrane region" description="Helical" evidence="6">
    <location>
        <begin position="70"/>
        <end position="91"/>
    </location>
</feature>
<dbReference type="AlphaFoldDB" id="S9U7N2"/>
<evidence type="ECO:0000256" key="3">
    <source>
        <dbReference type="ARBA" id="ARBA00022989"/>
    </source>
</evidence>
<feature type="transmembrane region" description="Helical" evidence="6">
    <location>
        <begin position="353"/>
        <end position="375"/>
    </location>
</feature>
<evidence type="ECO:0000256" key="4">
    <source>
        <dbReference type="ARBA" id="ARBA00023136"/>
    </source>
</evidence>